<evidence type="ECO:0000313" key="4">
    <source>
        <dbReference type="Proteomes" id="UP001062263"/>
    </source>
</evidence>
<reference evidence="3" key="1">
    <citation type="submission" date="2022-06" db="EMBL/GenBank/DDBJ databases">
        <title>Akkermansia biwalacus sp. nov., an anaerobic mucin-degrading bacterium isolated from human intestine.</title>
        <authorList>
            <person name="Kobayashi Y."/>
            <person name="Inoue S."/>
            <person name="Kawahara T."/>
            <person name="Kohda N."/>
        </authorList>
    </citation>
    <scope>NUCLEOTIDE SEQUENCE</scope>
    <source>
        <strain evidence="3">WON2089</strain>
    </source>
</reference>
<keyword evidence="4" id="KW-1185">Reference proteome</keyword>
<accession>A0ABN6QDY7</accession>
<dbReference type="InterPro" id="IPR056923">
    <property type="entry name" value="Minor_tail_gp31_C"/>
</dbReference>
<name>A0ABN6QDY7_9BACT</name>
<proteinExistence type="predicted"/>
<dbReference type="RefSeq" id="WP_215435346.1">
    <property type="nucleotide sequence ID" value="NZ_AP025943.1"/>
</dbReference>
<evidence type="ECO:0000256" key="1">
    <source>
        <dbReference type="SAM" id="MobiDB-lite"/>
    </source>
</evidence>
<feature type="region of interest" description="Disordered" evidence="1">
    <location>
        <begin position="32"/>
        <end position="62"/>
    </location>
</feature>
<evidence type="ECO:0000313" key="3">
    <source>
        <dbReference type="EMBL" id="BDL42745.1"/>
    </source>
</evidence>
<feature type="compositionally biased region" description="Basic and acidic residues" evidence="1">
    <location>
        <begin position="45"/>
        <end position="54"/>
    </location>
</feature>
<evidence type="ECO:0000259" key="2">
    <source>
        <dbReference type="Pfam" id="PF24243"/>
    </source>
</evidence>
<sequence length="491" mass="53053">MNKITTINGIPMVMQDDFFRHTEDTTIHVTAEEKEKWNAGGQGPKGEKGDKGDPGESASLDITDKRYGMVEGNNTWDGTQTFSGSVTIDGGITTQINDAGTNYWSLHSTPTQPKVAELWCSDNNSAIDVEVRDGGLWLRDQAGNCGSVLLFDWYSRTQLENLTVQKNFTAEGPASFTSGVTMSQTLKVTSYAEIGGEFRVGATIFPGMDSREGGWIQHPYDHLYLTGGGASGTGELTVQIGDQNNVIYANLVKDNAKPGSLNDNSVLNRKEADARYSLLTDAPEYSKVTIKPGSGAANGIMFLESSGEVGTGIFSVNGMMYVGGPNADNTGIFRVNCIFATFGEFQAFDTASFNSGVTMNQTLNVKGLSTMYRCAVYSEEYSLFSVQMGTAVWQNRSSGVFELCGDDHYAMGVNLNVGRTDGEPARIIKQSQKEPLNSTDVPNLAEGDTRWAKVRTDLTNAQYAALTEKDATTIYITSDGGKVYIGSHALN</sequence>
<dbReference type="Pfam" id="PF24243">
    <property type="entry name" value="Phage_tail_C"/>
    <property type="match status" value="1"/>
</dbReference>
<organism evidence="3 4">
    <name type="scientific">Akkermansia biwaensis</name>
    <dbReference type="NCBI Taxonomy" id="2946555"/>
    <lineage>
        <taxon>Bacteria</taxon>
        <taxon>Pseudomonadati</taxon>
        <taxon>Verrucomicrobiota</taxon>
        <taxon>Verrucomicrobiia</taxon>
        <taxon>Verrucomicrobiales</taxon>
        <taxon>Akkermansiaceae</taxon>
        <taxon>Akkermansia</taxon>
    </lineage>
</organism>
<gene>
    <name evidence="3" type="ORF">Abiwalacus_03190</name>
</gene>
<feature type="domain" description="Minor tail protein gp31 C-terminal" evidence="2">
    <location>
        <begin position="458"/>
        <end position="477"/>
    </location>
</feature>
<protein>
    <recommendedName>
        <fullName evidence="2">Minor tail protein gp31 C-terminal domain-containing protein</fullName>
    </recommendedName>
</protein>
<dbReference type="Proteomes" id="UP001062263">
    <property type="component" value="Chromosome"/>
</dbReference>
<dbReference type="EMBL" id="AP025943">
    <property type="protein sequence ID" value="BDL42745.1"/>
    <property type="molecule type" value="Genomic_DNA"/>
</dbReference>